<evidence type="ECO:0000256" key="1">
    <source>
        <dbReference type="ARBA" id="ARBA00022679"/>
    </source>
</evidence>
<dbReference type="InterPro" id="IPR003812">
    <property type="entry name" value="Fido"/>
</dbReference>
<dbReference type="Pfam" id="PF02661">
    <property type="entry name" value="Fic"/>
    <property type="match status" value="1"/>
</dbReference>
<dbReference type="SUPFAM" id="SSF140931">
    <property type="entry name" value="Fic-like"/>
    <property type="match status" value="1"/>
</dbReference>
<dbReference type="EC" id="2.7.7.108" evidence="5"/>
<dbReference type="InterPro" id="IPR036597">
    <property type="entry name" value="Fido-like_dom_sf"/>
</dbReference>
<evidence type="ECO:0000256" key="4">
    <source>
        <dbReference type="ARBA" id="ARBA00022840"/>
    </source>
</evidence>
<accession>A0ABM6Z3L2</accession>
<evidence type="ECO:0000256" key="5">
    <source>
        <dbReference type="ARBA" id="ARBA00034531"/>
    </source>
</evidence>
<dbReference type="PANTHER" id="PTHR39560">
    <property type="entry name" value="PROTEIN ADENYLYLTRANSFERASE FIC-RELATED"/>
    <property type="match status" value="1"/>
</dbReference>
<evidence type="ECO:0000256" key="8">
    <source>
        <dbReference type="SAM" id="MobiDB-lite"/>
    </source>
</evidence>
<dbReference type="RefSeq" id="WP_119835212.1">
    <property type="nucleotide sequence ID" value="NZ_CP032514.1"/>
</dbReference>
<name>A0ABM6Z3L2_9ACTO</name>
<dbReference type="EMBL" id="CP032514">
    <property type="protein sequence ID" value="AYD89931.1"/>
    <property type="molecule type" value="Genomic_DNA"/>
</dbReference>
<evidence type="ECO:0000313" key="10">
    <source>
        <dbReference type="EMBL" id="AYD89931.1"/>
    </source>
</evidence>
<dbReference type="Gene3D" id="1.10.3290.10">
    <property type="entry name" value="Fido-like domain"/>
    <property type="match status" value="1"/>
</dbReference>
<evidence type="ECO:0000259" key="9">
    <source>
        <dbReference type="PROSITE" id="PS51459"/>
    </source>
</evidence>
<gene>
    <name evidence="10" type="ORF">D5R93_07655</name>
</gene>
<evidence type="ECO:0000256" key="6">
    <source>
        <dbReference type="ARBA" id="ARBA00047939"/>
    </source>
</evidence>
<dbReference type="Proteomes" id="UP000273001">
    <property type="component" value="Chromosome"/>
</dbReference>
<keyword evidence="1" id="KW-0808">Transferase</keyword>
<feature type="domain" description="Fido" evidence="9">
    <location>
        <begin position="52"/>
        <end position="192"/>
    </location>
</feature>
<evidence type="ECO:0000256" key="2">
    <source>
        <dbReference type="ARBA" id="ARBA00022695"/>
    </source>
</evidence>
<evidence type="ECO:0000256" key="3">
    <source>
        <dbReference type="ARBA" id="ARBA00022741"/>
    </source>
</evidence>
<evidence type="ECO:0000313" key="11">
    <source>
        <dbReference type="Proteomes" id="UP000273001"/>
    </source>
</evidence>
<evidence type="ECO:0000256" key="7">
    <source>
        <dbReference type="ARBA" id="ARBA00048696"/>
    </source>
</evidence>
<keyword evidence="3" id="KW-0547">Nucleotide-binding</keyword>
<comment type="catalytic activity">
    <reaction evidence="7">
        <text>L-tyrosyl-[protein] + ATP = O-(5'-adenylyl)-L-tyrosyl-[protein] + diphosphate</text>
        <dbReference type="Rhea" id="RHEA:54288"/>
        <dbReference type="Rhea" id="RHEA-COMP:10136"/>
        <dbReference type="Rhea" id="RHEA-COMP:13846"/>
        <dbReference type="ChEBI" id="CHEBI:30616"/>
        <dbReference type="ChEBI" id="CHEBI:33019"/>
        <dbReference type="ChEBI" id="CHEBI:46858"/>
        <dbReference type="ChEBI" id="CHEBI:83624"/>
        <dbReference type="EC" id="2.7.7.108"/>
    </reaction>
</comment>
<protein>
    <recommendedName>
        <fullName evidence="5">protein adenylyltransferase</fullName>
        <ecNumber evidence="5">2.7.7.108</ecNumber>
    </recommendedName>
</protein>
<reference evidence="10 11" key="1">
    <citation type="submission" date="2018-09" db="EMBL/GenBank/DDBJ databases">
        <authorList>
            <person name="Li J."/>
        </authorList>
    </citation>
    <scope>NUCLEOTIDE SEQUENCE [LARGE SCALE GENOMIC DNA]</scope>
    <source>
        <strain evidence="10 11">2129</strain>
    </source>
</reference>
<keyword evidence="2" id="KW-0548">Nucleotidyltransferase</keyword>
<comment type="catalytic activity">
    <reaction evidence="6">
        <text>L-threonyl-[protein] + ATP = 3-O-(5'-adenylyl)-L-threonyl-[protein] + diphosphate</text>
        <dbReference type="Rhea" id="RHEA:54292"/>
        <dbReference type="Rhea" id="RHEA-COMP:11060"/>
        <dbReference type="Rhea" id="RHEA-COMP:13847"/>
        <dbReference type="ChEBI" id="CHEBI:30013"/>
        <dbReference type="ChEBI" id="CHEBI:30616"/>
        <dbReference type="ChEBI" id="CHEBI:33019"/>
        <dbReference type="ChEBI" id="CHEBI:138113"/>
        <dbReference type="EC" id="2.7.7.108"/>
    </reaction>
</comment>
<keyword evidence="4" id="KW-0067">ATP-binding</keyword>
<dbReference type="PANTHER" id="PTHR39560:SF1">
    <property type="entry name" value="PROTEIN ADENYLYLTRANSFERASE FIC-RELATED"/>
    <property type="match status" value="1"/>
</dbReference>
<proteinExistence type="predicted"/>
<dbReference type="PROSITE" id="PS51459">
    <property type="entry name" value="FIDO"/>
    <property type="match status" value="1"/>
</dbReference>
<sequence>MSEDDKYTYPGSGGVLVNSKGIRDMARLDAAMNDYASAAMAELRIEPVPSQPGYEYLRYIHTRMFEQIVPGIAGRLRDVNVQAVGTGVVYARPEYIQDSLSQLFDRLGREDYLTGLDAATFATRLAECWGDLTAIHPYRDGNTRSQSFYMTVLAERAGHPVNWRRVDVDTLRALRLRAVVGYSRPLADYLVSRLLSCEPSQQTPSLESQISSFALRASYPQAATEAVRQPGRAAQQRTSSSRGRGRESGPHGIGR</sequence>
<feature type="region of interest" description="Disordered" evidence="8">
    <location>
        <begin position="221"/>
        <end position="255"/>
    </location>
</feature>
<keyword evidence="11" id="KW-1185">Reference proteome</keyword>
<feature type="compositionally biased region" description="Low complexity" evidence="8">
    <location>
        <begin position="231"/>
        <end position="242"/>
    </location>
</feature>
<organism evidence="10 11">
    <name type="scientific">Actinomyces lilanjuaniae</name>
    <dbReference type="NCBI Taxonomy" id="2321394"/>
    <lineage>
        <taxon>Bacteria</taxon>
        <taxon>Bacillati</taxon>
        <taxon>Actinomycetota</taxon>
        <taxon>Actinomycetes</taxon>
        <taxon>Actinomycetales</taxon>
        <taxon>Actinomycetaceae</taxon>
        <taxon>Actinomyces</taxon>
    </lineage>
</organism>